<accession>F3L5E8</accession>
<evidence type="ECO:0000313" key="2">
    <source>
        <dbReference type="Proteomes" id="UP000005615"/>
    </source>
</evidence>
<reference evidence="1 2" key="1">
    <citation type="journal article" date="2011" name="J. Bacteriol.">
        <title>Genome sequence of strain IMCC3088, a proteorhodopsin-containing marine bacterium belonging to the OM60/NOR5 clade.</title>
        <authorList>
            <person name="Jang Y."/>
            <person name="Oh H.M."/>
            <person name="Kang I."/>
            <person name="Lee K."/>
            <person name="Yang S.J."/>
            <person name="Cho J.C."/>
        </authorList>
    </citation>
    <scope>NUCLEOTIDE SEQUENCE [LARGE SCALE GENOMIC DNA]</scope>
    <source>
        <strain evidence="1 2">IMCC3088</strain>
    </source>
</reference>
<protein>
    <submittedName>
        <fullName evidence="1">Type IV fimbrial biogenesis protein PilW</fullName>
    </submittedName>
</protein>
<organism evidence="1 2">
    <name type="scientific">Aequoribacter fuscus</name>
    <dbReference type="NCBI Taxonomy" id="2518989"/>
    <lineage>
        <taxon>Bacteria</taxon>
        <taxon>Pseudomonadati</taxon>
        <taxon>Pseudomonadota</taxon>
        <taxon>Gammaproteobacteria</taxon>
        <taxon>Cellvibrionales</taxon>
        <taxon>Halieaceae</taxon>
        <taxon>Aequoribacter</taxon>
    </lineage>
</organism>
<evidence type="ECO:0000313" key="1">
    <source>
        <dbReference type="EMBL" id="EGG28465.1"/>
    </source>
</evidence>
<dbReference type="GO" id="GO:0043683">
    <property type="term" value="P:type IV pilus assembly"/>
    <property type="evidence" value="ECO:0007669"/>
    <property type="project" value="InterPro"/>
</dbReference>
<keyword evidence="2" id="KW-1185">Reference proteome</keyword>
<dbReference type="AlphaFoldDB" id="F3L5E8"/>
<dbReference type="RefSeq" id="WP_009577077.1">
    <property type="nucleotide sequence ID" value="NZ_AEIG01000104.1"/>
</dbReference>
<dbReference type="PROSITE" id="PS00409">
    <property type="entry name" value="PROKAR_NTER_METHYL"/>
    <property type="match status" value="1"/>
</dbReference>
<comment type="caution">
    <text evidence="1">The sequence shown here is derived from an EMBL/GenBank/DDBJ whole genome shotgun (WGS) entry which is preliminary data.</text>
</comment>
<dbReference type="InterPro" id="IPR032092">
    <property type="entry name" value="PilW"/>
</dbReference>
<sequence length="332" mass="35098">MILSPRARRAAKGYTLVEIMIALALGALLLAGSLEIYSTARASWADQRLGAVVVENGRVMSQVLRSSFSGAGYWGCLPDSNDKLYLDITPTADTMHPYLYANESTDASGLGISRSVSSDIITIYSVISASQATTCAVDPSNAAACPAEIVLNGGDAADRQISFNADGHSFSAGDTVVLSNCSQATAVQVAAVNSATVLTYEPTSCGTGTPGCTYAPQTSVMKLDVRRFYVADNGRGGNSFYLQLNSGAEVELVEGIENFNMRYGIDAQIESGGSFASGSDGSVEQYVSRSNVGGNWDKVLAVKFEYTITSLGNNPVTRDFSTVATIRNFRRN</sequence>
<gene>
    <name evidence="1" type="ORF">IMCC3088_79</name>
</gene>
<dbReference type="NCBIfam" id="TIGR02532">
    <property type="entry name" value="IV_pilin_GFxxxE"/>
    <property type="match status" value="1"/>
</dbReference>
<dbReference type="Proteomes" id="UP000005615">
    <property type="component" value="Unassembled WGS sequence"/>
</dbReference>
<dbReference type="OrthoDB" id="5296662at2"/>
<dbReference type="Pfam" id="PF07963">
    <property type="entry name" value="N_methyl"/>
    <property type="match status" value="1"/>
</dbReference>
<dbReference type="eggNOG" id="COG4966">
    <property type="taxonomic scope" value="Bacteria"/>
</dbReference>
<name>F3L5E8_9GAMM</name>
<dbReference type="Pfam" id="PF16074">
    <property type="entry name" value="PilW"/>
    <property type="match status" value="1"/>
</dbReference>
<dbReference type="STRING" id="2518989.IMCC3088_79"/>
<dbReference type="InterPro" id="IPR012902">
    <property type="entry name" value="N_methyl_site"/>
</dbReference>
<dbReference type="EMBL" id="AEIG01000104">
    <property type="protein sequence ID" value="EGG28465.1"/>
    <property type="molecule type" value="Genomic_DNA"/>
</dbReference>
<proteinExistence type="predicted"/>